<proteinExistence type="predicted"/>
<feature type="compositionally biased region" description="Polar residues" evidence="1">
    <location>
        <begin position="63"/>
        <end position="75"/>
    </location>
</feature>
<feature type="region of interest" description="Disordered" evidence="1">
    <location>
        <begin position="57"/>
        <end position="79"/>
    </location>
</feature>
<feature type="signal peptide" evidence="3">
    <location>
        <begin position="1"/>
        <end position="38"/>
    </location>
</feature>
<keyword evidence="2" id="KW-0472">Membrane</keyword>
<feature type="compositionally biased region" description="Pro residues" evidence="1">
    <location>
        <begin position="711"/>
        <end position="727"/>
    </location>
</feature>
<dbReference type="Proteomes" id="UP000654123">
    <property type="component" value="Unassembled WGS sequence"/>
</dbReference>
<evidence type="ECO:0000313" key="5">
    <source>
        <dbReference type="Proteomes" id="UP000654123"/>
    </source>
</evidence>
<name>A0A918AY71_9ACTN</name>
<sequence>MRTQIPIRTRLRRRLASCLAVASAAGMMLVGLPAAANAAPGDYAKVTSGGRCDKMHLGKTLPRTPNNSGTPTGQHHWTRSGPDEEYYFNLEFKGFENVPTPTRTDLNGVGNTDADIRKWDAAYRASKDPEDMKRAIWARYARYIQGKPSPKAFRKWVPQNLVGAQHSREKGGVFERKTVQDYNLVGPDWLCEVKVEIFDKDGNKIASRRYDAYNQRTGDLGEFKADGKRKTDQFKNDKVILRHKDAKHDFTKSKFTMYAGERPNGATTREYKAENAKLRAERGSGGNPIRIAERRATAKGLWPQTKYTASYPVFNPRPNTGTQGPINSLAHDSGKDPAQARQIQNQHNQLNTRGVLGRGPGGVDFSTLELQYVGTPVKGRGLDYSMKADFVPDEDENPGWGGQAKLELASDALFTWLALTPDRQWVNLNPDQPDTIMDKGFGETEAGRVLLVADMEMKRDFSRAMDPKKSPGKEFMDAAPKVDGVPCWGSGRNWIVPGRAKVREQDGGIYILDAPLEVNHAAMDFDTPVHGEDCSKKLTAAEKERSHQLIDRYLVPHVEKQINTEKKYADLRRVYKSRVAAEWIRQQDARKATDFRPIIDSNDLKRWPLRGENADWDKRTVWKEMVESFTKGDFTYEWPLGDGRVYTFFVGGVDFSEAPKRNITSAEFQLRHRHLPQTTKDSVRAQTSARDADVTFLGGSGTARTDDGKPVPSPTPTPTGTPTPTPSPTGTGKPTPTDAPSAPVPDPTTPGPGDTGTPTRPPAKDPAGGLADTGSDTPVGLIGALAAVAVAAGGALTWWMRRRKADTTG</sequence>
<accession>A0A918AY71</accession>
<dbReference type="EMBL" id="BMSV01000003">
    <property type="protein sequence ID" value="GGQ00207.1"/>
    <property type="molecule type" value="Genomic_DNA"/>
</dbReference>
<evidence type="ECO:0000256" key="3">
    <source>
        <dbReference type="SAM" id="SignalP"/>
    </source>
</evidence>
<keyword evidence="2" id="KW-1133">Transmembrane helix</keyword>
<protein>
    <recommendedName>
        <fullName evidence="6">Gram-positive cocci surface proteins LPxTG domain-containing protein</fullName>
    </recommendedName>
</protein>
<evidence type="ECO:0000256" key="2">
    <source>
        <dbReference type="SAM" id="Phobius"/>
    </source>
</evidence>
<keyword evidence="3" id="KW-0732">Signal</keyword>
<dbReference type="RefSeq" id="WP_189531652.1">
    <property type="nucleotide sequence ID" value="NZ_BMSV01000003.1"/>
</dbReference>
<evidence type="ECO:0000256" key="1">
    <source>
        <dbReference type="SAM" id="MobiDB-lite"/>
    </source>
</evidence>
<keyword evidence="5" id="KW-1185">Reference proteome</keyword>
<feature type="compositionally biased region" description="Polar residues" evidence="1">
    <location>
        <begin position="676"/>
        <end position="689"/>
    </location>
</feature>
<organism evidence="4 5">
    <name type="scientific">Streptomyces roseolilacinus</name>
    <dbReference type="NCBI Taxonomy" id="66904"/>
    <lineage>
        <taxon>Bacteria</taxon>
        <taxon>Bacillati</taxon>
        <taxon>Actinomycetota</taxon>
        <taxon>Actinomycetes</taxon>
        <taxon>Kitasatosporales</taxon>
        <taxon>Streptomycetaceae</taxon>
        <taxon>Streptomyces</taxon>
    </lineage>
</organism>
<feature type="compositionally biased region" description="Polar residues" evidence="1">
    <location>
        <begin position="317"/>
        <end position="326"/>
    </location>
</feature>
<feature type="compositionally biased region" description="Low complexity" evidence="1">
    <location>
        <begin position="728"/>
        <end position="741"/>
    </location>
</feature>
<gene>
    <name evidence="4" type="ORF">GCM10010249_18040</name>
</gene>
<evidence type="ECO:0000313" key="4">
    <source>
        <dbReference type="EMBL" id="GGQ00207.1"/>
    </source>
</evidence>
<comment type="caution">
    <text evidence="4">The sequence shown here is derived from an EMBL/GenBank/DDBJ whole genome shotgun (WGS) entry which is preliminary data.</text>
</comment>
<dbReference type="AlphaFoldDB" id="A0A918AY71"/>
<feature type="transmembrane region" description="Helical" evidence="2">
    <location>
        <begin position="779"/>
        <end position="799"/>
    </location>
</feature>
<reference evidence="4" key="1">
    <citation type="journal article" date="2014" name="Int. J. Syst. Evol. Microbiol.">
        <title>Complete genome sequence of Corynebacterium casei LMG S-19264T (=DSM 44701T), isolated from a smear-ripened cheese.</title>
        <authorList>
            <consortium name="US DOE Joint Genome Institute (JGI-PGF)"/>
            <person name="Walter F."/>
            <person name="Albersmeier A."/>
            <person name="Kalinowski J."/>
            <person name="Ruckert C."/>
        </authorList>
    </citation>
    <scope>NUCLEOTIDE SEQUENCE</scope>
    <source>
        <strain evidence="4">JCM 4335</strain>
    </source>
</reference>
<reference evidence="4" key="2">
    <citation type="submission" date="2020-09" db="EMBL/GenBank/DDBJ databases">
        <authorList>
            <person name="Sun Q."/>
            <person name="Ohkuma M."/>
        </authorList>
    </citation>
    <scope>NUCLEOTIDE SEQUENCE</scope>
    <source>
        <strain evidence="4">JCM 4335</strain>
    </source>
</reference>
<feature type="region of interest" description="Disordered" evidence="1">
    <location>
        <begin position="674"/>
        <end position="776"/>
    </location>
</feature>
<feature type="region of interest" description="Disordered" evidence="1">
    <location>
        <begin position="315"/>
        <end position="339"/>
    </location>
</feature>
<evidence type="ECO:0008006" key="6">
    <source>
        <dbReference type="Google" id="ProtNLM"/>
    </source>
</evidence>
<keyword evidence="2" id="KW-0812">Transmembrane</keyword>
<feature type="chain" id="PRO_5037617308" description="Gram-positive cocci surface proteins LPxTG domain-containing protein" evidence="3">
    <location>
        <begin position="39"/>
        <end position="809"/>
    </location>
</feature>